<comment type="similarity">
    <text evidence="1">Belongs to the ataxin-10 family.</text>
</comment>
<reference evidence="10" key="1">
    <citation type="submission" date="2023-07" db="EMBL/GenBank/DDBJ databases">
        <title>Black Yeasts Isolated from many extreme environments.</title>
        <authorList>
            <person name="Coleine C."/>
            <person name="Stajich J.E."/>
            <person name="Selbmann L."/>
        </authorList>
    </citation>
    <scope>NUCLEOTIDE SEQUENCE</scope>
    <source>
        <strain evidence="10">CCFEE 5485</strain>
    </source>
</reference>
<evidence type="ECO:0000313" key="11">
    <source>
        <dbReference type="Proteomes" id="UP001274830"/>
    </source>
</evidence>
<evidence type="ECO:0000256" key="6">
    <source>
        <dbReference type="ARBA" id="ARBA00044805"/>
    </source>
</evidence>
<comment type="caution">
    <text evidence="10">The sequence shown here is derived from an EMBL/GenBank/DDBJ whole genome shotgun (WGS) entry which is preliminary data.</text>
</comment>
<evidence type="ECO:0000256" key="2">
    <source>
        <dbReference type="ARBA" id="ARBA00022618"/>
    </source>
</evidence>
<organism evidence="10 11">
    <name type="scientific">Recurvomyces mirabilis</name>
    <dbReference type="NCBI Taxonomy" id="574656"/>
    <lineage>
        <taxon>Eukaryota</taxon>
        <taxon>Fungi</taxon>
        <taxon>Dikarya</taxon>
        <taxon>Ascomycota</taxon>
        <taxon>Pezizomycotina</taxon>
        <taxon>Dothideomycetes</taxon>
        <taxon>Dothideomycetidae</taxon>
        <taxon>Mycosphaerellales</taxon>
        <taxon>Teratosphaeriaceae</taxon>
        <taxon>Recurvomyces</taxon>
    </lineage>
</organism>
<feature type="compositionally biased region" description="Basic and acidic residues" evidence="8">
    <location>
        <begin position="521"/>
        <end position="534"/>
    </location>
</feature>
<proteinExistence type="inferred from homology"/>
<feature type="coiled-coil region" evidence="7">
    <location>
        <begin position="404"/>
        <end position="431"/>
    </location>
</feature>
<keyword evidence="3" id="KW-0131">Cell cycle</keyword>
<gene>
    <name evidence="10" type="ORF">LTR78_001923</name>
</gene>
<keyword evidence="7" id="KW-0175">Coiled coil</keyword>
<keyword evidence="11" id="KW-1185">Reference proteome</keyword>
<feature type="region of interest" description="Disordered" evidence="8">
    <location>
        <begin position="497"/>
        <end position="540"/>
    </location>
</feature>
<dbReference type="InterPro" id="IPR019156">
    <property type="entry name" value="Ataxin-10_domain"/>
</dbReference>
<accession>A0AAE0WW70</accession>
<dbReference type="Pfam" id="PF09759">
    <property type="entry name" value="Atx10homo_assoc"/>
    <property type="match status" value="1"/>
</dbReference>
<feature type="compositionally biased region" description="Low complexity" evidence="8">
    <location>
        <begin position="1365"/>
        <end position="1376"/>
    </location>
</feature>
<dbReference type="PANTHER" id="PTHR13255">
    <property type="entry name" value="ATAXIN-10"/>
    <property type="match status" value="1"/>
</dbReference>
<dbReference type="InterPro" id="IPR011989">
    <property type="entry name" value="ARM-like"/>
</dbReference>
<name>A0AAE0WW70_9PEZI</name>
<evidence type="ECO:0000256" key="5">
    <source>
        <dbReference type="ARBA" id="ARBA00044801"/>
    </source>
</evidence>
<dbReference type="Proteomes" id="UP001274830">
    <property type="component" value="Unassembled WGS sequence"/>
</dbReference>
<dbReference type="EMBL" id="JAUTXT010000004">
    <property type="protein sequence ID" value="KAK3678625.1"/>
    <property type="molecule type" value="Genomic_DNA"/>
</dbReference>
<comment type="function">
    <text evidence="4">May play a role in the regulation of cytokinesis.</text>
</comment>
<feature type="compositionally biased region" description="Low complexity" evidence="8">
    <location>
        <begin position="1324"/>
        <end position="1349"/>
    </location>
</feature>
<dbReference type="InterPro" id="IPR016024">
    <property type="entry name" value="ARM-type_fold"/>
</dbReference>
<feature type="region of interest" description="Disordered" evidence="8">
    <location>
        <begin position="1324"/>
        <end position="1376"/>
    </location>
</feature>
<feature type="region of interest" description="Disordered" evidence="8">
    <location>
        <begin position="587"/>
        <end position="668"/>
    </location>
</feature>
<evidence type="ECO:0000256" key="3">
    <source>
        <dbReference type="ARBA" id="ARBA00023306"/>
    </source>
</evidence>
<dbReference type="PANTHER" id="PTHR13255:SF0">
    <property type="entry name" value="ATAXIN-10"/>
    <property type="match status" value="1"/>
</dbReference>
<feature type="domain" description="Ataxin-10" evidence="9">
    <location>
        <begin position="1182"/>
        <end position="1279"/>
    </location>
</feature>
<dbReference type="GO" id="GO:0051301">
    <property type="term" value="P:cell division"/>
    <property type="evidence" value="ECO:0007669"/>
    <property type="project" value="UniProtKB-KW"/>
</dbReference>
<sequence>MARGLDGEEKAIKAHSVLLRLVLPPYTIHFKSSTYMREGTLDLLDRKVCKETLKSTANNALVREAIGTDGKFWSELVMLFKAAIPSLERRSFTIWDPTSVDYESTSGALIASHYPGLWKDVERLNDLVSISRNVLTIGAPAQDLACIEGVDNDLFRLVNCCVRVTARGYDGEAGTGDEEKWQWIVNAYKKLLITSLQFLNNLVAQNEKRKLLLWLSLFDHETTPEAYSASFAAEDIPETSRTSLADVPSNPPIPPQPPVLEDDILLAYGTDGSRWITQDEHDMAVQTVEHKDKLPPAMRAAVEAARKGDASGLVPNAYVFYGKTPHVRARRFEFYQDDFKRDPTLAEEHQELMRQWGEVTQRRETEDYWEGLYADAAAKYRADAAVWEAKQIATRTMMEQDGMGAAASERERELRNRVQELEAEIAEHLQMGRGEAEAMAREIEVEIPSSPPHLTGVLDHSDLQHRATLPDDMKMMFTADAGSRILESGKIELMKRLSDYSPPDPNLPPSRHPDGLTTRPCHRDPQGRPLERTRSMSRSPVIVQYCRNGPRNKGEVEAWVRLNEGRRREDMIALPLPEEGMEELNLPRPEYQMGGGVAVPEQQQQGLRRGSRAARGREEAEGEDPEGSEPREEGEVDEEEEEDDEEEEEEDDDEDYPGSTEDGRGLLTDVPLILGPSEIEVLPMLIMSGIVPPNTPPRDQPSPAKDADPNDTPFPTSALSLQNLHTTRTHLLLSQSTGRNLLRELLIFVAAWDLREEELYFKFMVKIMEAILNAGLMPYAYHAFRDRSRSKDIISPAQAVIMKLMTVVYRGRGSIGGDQSTADEAELNAARLRLAKSTPEADARSYTLHSRRRALLTVYPPPTRTDLHTLNFLFTEFRQHIIPQTCALIFLQSQIHVGRASPEDFPLNLWDMERMYEGVYQFLEFFAVVCEEGGAAGVGNVHNLSTNGAVNGPGGVTGGGGWGKGVLSEWEASCELVALLRELEGGTEKRDGIVQLRYGKGAAIGAPPLPSLPHVASVASNGRRVSGQASVGAQSAAGGSLPGVGVPAPVAGLMQQRSLSADAAIPAVQTLLPGLQAGQQQLQRAMDAEALVFDGEQSAAPGFPPTLPSLPSTLLPPASTNGQPIFEPETPLAYPEDMQAQAAQVAAAQAHAAQLGGVPLPPQPPPPLDQDEPSDFEWRNLKKLTVLVLSSLIWKNPQVQNQVRRYGGLEALVSCCRHDESNPYIREHAIMCLRFAVEGNEENGEVVRGLAGAEVQRDRKRVRSGGEEREALRGGRVTLDEGFEDGGDGREEVVREVLEMGGYETFLDGRGLVGLRKREGTTASAGGAATSAVAPPAPAIPNAVASSSSKATMGQALLPPPSSSPMPSISSHLGLS</sequence>
<evidence type="ECO:0000256" key="8">
    <source>
        <dbReference type="SAM" id="MobiDB-lite"/>
    </source>
</evidence>
<keyword evidence="2" id="KW-0132">Cell division</keyword>
<dbReference type="InterPro" id="IPR051374">
    <property type="entry name" value="Ataxin-10/CTR86_families"/>
</dbReference>
<feature type="region of interest" description="Disordered" evidence="8">
    <location>
        <begin position="690"/>
        <end position="718"/>
    </location>
</feature>
<evidence type="ECO:0000256" key="7">
    <source>
        <dbReference type="SAM" id="Coils"/>
    </source>
</evidence>
<dbReference type="GO" id="GO:0005829">
    <property type="term" value="C:cytosol"/>
    <property type="evidence" value="ECO:0007669"/>
    <property type="project" value="TreeGrafter"/>
</dbReference>
<evidence type="ECO:0000256" key="4">
    <source>
        <dbReference type="ARBA" id="ARBA00044746"/>
    </source>
</evidence>
<feature type="compositionally biased region" description="Acidic residues" evidence="8">
    <location>
        <begin position="634"/>
        <end position="656"/>
    </location>
</feature>
<evidence type="ECO:0000259" key="9">
    <source>
        <dbReference type="Pfam" id="PF09759"/>
    </source>
</evidence>
<dbReference type="Gene3D" id="1.25.10.10">
    <property type="entry name" value="Leucine-rich Repeat Variant"/>
    <property type="match status" value="1"/>
</dbReference>
<dbReference type="SUPFAM" id="SSF48371">
    <property type="entry name" value="ARM repeat"/>
    <property type="match status" value="1"/>
</dbReference>
<evidence type="ECO:0000313" key="10">
    <source>
        <dbReference type="EMBL" id="KAK3678625.1"/>
    </source>
</evidence>
<protein>
    <recommendedName>
        <fullName evidence="5">Ataxin-10 homolog</fullName>
    </recommendedName>
    <alternativeName>
        <fullName evidence="6">Copper transport protein 86</fullName>
    </alternativeName>
</protein>
<evidence type="ECO:0000256" key="1">
    <source>
        <dbReference type="ARBA" id="ARBA00008384"/>
    </source>
</evidence>